<dbReference type="Gene3D" id="3.90.180.10">
    <property type="entry name" value="Medium-chain alcohol dehydrogenases, catalytic domain"/>
    <property type="match status" value="1"/>
</dbReference>
<dbReference type="PANTHER" id="PTHR11695">
    <property type="entry name" value="ALCOHOL DEHYDROGENASE RELATED"/>
    <property type="match status" value="1"/>
</dbReference>
<evidence type="ECO:0000313" key="3">
    <source>
        <dbReference type="Proteomes" id="UP001209553"/>
    </source>
</evidence>
<dbReference type="Pfam" id="PF13602">
    <property type="entry name" value="ADH_zinc_N_2"/>
    <property type="match status" value="1"/>
</dbReference>
<name>A0ABT2QN96_9STAP</name>
<dbReference type="EMBL" id="JAOPKZ010000002">
    <property type="protein sequence ID" value="MCU5745447.1"/>
    <property type="molecule type" value="Genomic_DNA"/>
</dbReference>
<dbReference type="InterPro" id="IPR036291">
    <property type="entry name" value="NAD(P)-bd_dom_sf"/>
</dbReference>
<dbReference type="InterPro" id="IPR020843">
    <property type="entry name" value="ER"/>
</dbReference>
<reference evidence="2 3" key="1">
    <citation type="journal article" date="2023" name="Int. J. Syst. Evol. Microbiol.">
        <title>Streptococcus sciuri sp. nov., Staphylococcus marylandisciuri sp. nov. and Staphylococcus americanisciuri sp. nov., isolated from faeces of eastern grey squirrel (Sciurus carolinensis).</title>
        <authorList>
            <person name="Volokhov D.V."/>
            <person name="Zagorodnyaya T.A."/>
            <person name="Furtak V.A."/>
            <person name="Nattanmai G."/>
            <person name="Randall L."/>
            <person name="Jose S."/>
            <person name="Gao Y."/>
            <person name="Eisenberg T."/>
            <person name="Delmonte P."/>
            <person name="Blom J."/>
            <person name="Mitchell K.K."/>
        </authorList>
    </citation>
    <scope>NUCLEOTIDE SEQUENCE [LARGE SCALE GENOMIC DNA]</scope>
    <source>
        <strain evidence="2 3">SQ8-PEA</strain>
    </source>
</reference>
<protein>
    <submittedName>
        <fullName evidence="2">NADP-dependent oxidoreductase</fullName>
    </submittedName>
</protein>
<evidence type="ECO:0000259" key="1">
    <source>
        <dbReference type="SMART" id="SM00829"/>
    </source>
</evidence>
<evidence type="ECO:0000313" key="2">
    <source>
        <dbReference type="EMBL" id="MCU5745447.1"/>
    </source>
</evidence>
<dbReference type="RefSeq" id="WP_262854392.1">
    <property type="nucleotide sequence ID" value="NZ_JAOPKZ010000002.1"/>
</dbReference>
<dbReference type="InterPro" id="IPR050700">
    <property type="entry name" value="YIM1/Zinc_Alcohol_DH_Fams"/>
</dbReference>
<proteinExistence type="predicted"/>
<dbReference type="SMART" id="SM00829">
    <property type="entry name" value="PKS_ER"/>
    <property type="match status" value="1"/>
</dbReference>
<dbReference type="PANTHER" id="PTHR11695:SF294">
    <property type="entry name" value="RETICULON-4-INTERACTING PROTEIN 1, MITOCHONDRIAL"/>
    <property type="match status" value="1"/>
</dbReference>
<dbReference type="Gene3D" id="3.40.50.720">
    <property type="entry name" value="NAD(P)-binding Rossmann-like Domain"/>
    <property type="match status" value="1"/>
</dbReference>
<gene>
    <name evidence="2" type="ORF">N9R04_01760</name>
</gene>
<dbReference type="SUPFAM" id="SSF51735">
    <property type="entry name" value="NAD(P)-binding Rossmann-fold domains"/>
    <property type="match status" value="1"/>
</dbReference>
<dbReference type="InterPro" id="IPR011032">
    <property type="entry name" value="GroES-like_sf"/>
</dbReference>
<keyword evidence="3" id="KW-1185">Reference proteome</keyword>
<organism evidence="2 3">
    <name type="scientific">Staphylococcus marylandisciuri</name>
    <dbReference type="NCBI Taxonomy" id="2981529"/>
    <lineage>
        <taxon>Bacteria</taxon>
        <taxon>Bacillati</taxon>
        <taxon>Bacillota</taxon>
        <taxon>Bacilli</taxon>
        <taxon>Bacillales</taxon>
        <taxon>Staphylococcaceae</taxon>
        <taxon>Staphylococcus</taxon>
    </lineage>
</organism>
<dbReference type="CDD" id="cd05289">
    <property type="entry name" value="MDR_like_2"/>
    <property type="match status" value="1"/>
</dbReference>
<dbReference type="Proteomes" id="UP001209553">
    <property type="component" value="Unassembled WGS sequence"/>
</dbReference>
<comment type="caution">
    <text evidence="2">The sequence shown here is derived from an EMBL/GenBank/DDBJ whole genome shotgun (WGS) entry which is preliminary data.</text>
</comment>
<accession>A0ABT2QN96</accession>
<sequence>MRAMVIDKYGKRPVREAQVAIPEINDNDVRVKIKAASVNPIDYKIRDGKLKPLLKFKFPLILGNDFSGVVTAVGANVRDYQVGDKVFGRPSKDNIGTFAEFIAIDKDEIAHMPRNLSFEEAASIPLVGLTAYQALNEVMQLQPGSRVLIQAGSGGVGTFSIQLAKTMGLEVATTVSDRGVELVKELGADQIINYKEQDFSQILSHYDGVFDTLGGQNLDKAFHILKRGGTVASISGMPTEKVAQQMNLGRMKQWMFRLASRKLTKKAKQTETHYEFLFMHPSGKQLTEIKRLIEDGKIQPVVDRVFNFEETQGALEYSEEGHAKGKVVIRTNT</sequence>
<dbReference type="Pfam" id="PF08240">
    <property type="entry name" value="ADH_N"/>
    <property type="match status" value="1"/>
</dbReference>
<feature type="domain" description="Enoyl reductase (ER)" evidence="1">
    <location>
        <begin position="10"/>
        <end position="329"/>
    </location>
</feature>
<dbReference type="SUPFAM" id="SSF50129">
    <property type="entry name" value="GroES-like"/>
    <property type="match status" value="1"/>
</dbReference>
<dbReference type="InterPro" id="IPR013154">
    <property type="entry name" value="ADH-like_N"/>
</dbReference>